<dbReference type="Proteomes" id="UP000070633">
    <property type="component" value="Unassembled WGS sequence"/>
</dbReference>
<proteinExistence type="predicted"/>
<comment type="caution">
    <text evidence="1">The sequence shown here is derived from an EMBL/GenBank/DDBJ whole genome shotgun (WGS) entry which is preliminary data.</text>
</comment>
<reference evidence="1 2" key="1">
    <citation type="journal article" date="2016" name="Sci. Rep.">
        <title>Metabolic traits of an uncultured archaeal lineage -MSBL1- from brine pools of the Red Sea.</title>
        <authorList>
            <person name="Mwirichia R."/>
            <person name="Alam I."/>
            <person name="Rashid M."/>
            <person name="Vinu M."/>
            <person name="Ba-Alawi W."/>
            <person name="Anthony Kamau A."/>
            <person name="Kamanda Ngugi D."/>
            <person name="Goker M."/>
            <person name="Klenk H.P."/>
            <person name="Bajic V."/>
            <person name="Stingl U."/>
        </authorList>
    </citation>
    <scope>NUCLEOTIDE SEQUENCE [LARGE SCALE GENOMIC DNA]</scope>
    <source>
        <strain evidence="1">SCGC-AAA382M17</strain>
    </source>
</reference>
<accession>A0ABR5TJ32</accession>
<evidence type="ECO:0000313" key="2">
    <source>
        <dbReference type="Proteomes" id="UP000070633"/>
    </source>
</evidence>
<protein>
    <submittedName>
        <fullName evidence="1">Uncharacterized protein</fullName>
    </submittedName>
</protein>
<keyword evidence="2" id="KW-1185">Reference proteome</keyword>
<organism evidence="1 2">
    <name type="scientific">candidate division MSBL1 archaeon SCGC-AAA382M17</name>
    <dbReference type="NCBI Taxonomy" id="1698284"/>
    <lineage>
        <taxon>Archaea</taxon>
        <taxon>Methanobacteriati</taxon>
        <taxon>Methanobacteriota</taxon>
        <taxon>candidate division MSBL1</taxon>
    </lineage>
</organism>
<name>A0ABR5TJ32_9EURY</name>
<dbReference type="EMBL" id="LHYI01000054">
    <property type="protein sequence ID" value="KXB07802.1"/>
    <property type="molecule type" value="Genomic_DNA"/>
</dbReference>
<sequence>MKDQKDLIEKRDWDCLILLDACRYDYFEDIHDNYFEGQLQKADSGASATGTWLYSNCLAFGGFNHFFVRVESLLFPGGQ</sequence>
<evidence type="ECO:0000313" key="1">
    <source>
        <dbReference type="EMBL" id="KXB07802.1"/>
    </source>
</evidence>
<gene>
    <name evidence="1" type="ORF">AKJ55_01930</name>
</gene>